<dbReference type="AlphaFoldDB" id="A0A4D9EVE3"/>
<keyword evidence="1" id="KW-0067">ATP-binding</keyword>
<keyword evidence="2" id="KW-1185">Reference proteome</keyword>
<reference evidence="1 2" key="1">
    <citation type="submission" date="2019-04" db="EMBL/GenBank/DDBJ databases">
        <title>Draft genome of the big-headed turtle Platysternon megacephalum.</title>
        <authorList>
            <person name="Gong S."/>
        </authorList>
    </citation>
    <scope>NUCLEOTIDE SEQUENCE [LARGE SCALE GENOMIC DNA]</scope>
    <source>
        <strain evidence="1">DO16091913</strain>
        <tissue evidence="1">Muscle</tissue>
    </source>
</reference>
<comment type="caution">
    <text evidence="1">The sequence shown here is derived from an EMBL/GenBank/DDBJ whole genome shotgun (WGS) entry which is preliminary data.</text>
</comment>
<accession>A0A4D9EVE3</accession>
<keyword evidence="1" id="KW-0347">Helicase</keyword>
<proteinExistence type="predicted"/>
<dbReference type="Proteomes" id="UP000297703">
    <property type="component" value="Unassembled WGS sequence"/>
</dbReference>
<keyword evidence="1" id="KW-0378">Hydrolase</keyword>
<name>A0A4D9EVE3_9SAUR</name>
<sequence>MADGHANQGVFLGQAFSVMLWPTPKVELCDKAYTSLACADHRPVGVTARPMEFYRNHCFSVEIRRQELVMILFKLPLNYIYFISLEFGKYKCIDKQIRN</sequence>
<keyword evidence="1" id="KW-0547">Nucleotide-binding</keyword>
<evidence type="ECO:0000313" key="2">
    <source>
        <dbReference type="Proteomes" id="UP000297703"/>
    </source>
</evidence>
<dbReference type="GO" id="GO:0004386">
    <property type="term" value="F:helicase activity"/>
    <property type="evidence" value="ECO:0007669"/>
    <property type="project" value="UniProtKB-KW"/>
</dbReference>
<dbReference type="EMBL" id="QXTE01000005">
    <property type="protein sequence ID" value="TFK15351.1"/>
    <property type="molecule type" value="Genomic_DNA"/>
</dbReference>
<organism evidence="1 2">
    <name type="scientific">Platysternon megacephalum</name>
    <name type="common">big-headed turtle</name>
    <dbReference type="NCBI Taxonomy" id="55544"/>
    <lineage>
        <taxon>Eukaryota</taxon>
        <taxon>Metazoa</taxon>
        <taxon>Chordata</taxon>
        <taxon>Craniata</taxon>
        <taxon>Vertebrata</taxon>
        <taxon>Euteleostomi</taxon>
        <taxon>Archelosauria</taxon>
        <taxon>Testudinata</taxon>
        <taxon>Testudines</taxon>
        <taxon>Cryptodira</taxon>
        <taxon>Durocryptodira</taxon>
        <taxon>Testudinoidea</taxon>
        <taxon>Platysternidae</taxon>
        <taxon>Platysternon</taxon>
    </lineage>
</organism>
<reference evidence="1 2" key="2">
    <citation type="submission" date="2019-04" db="EMBL/GenBank/DDBJ databases">
        <title>The genome sequence of big-headed turtle.</title>
        <authorList>
            <person name="Gong S."/>
        </authorList>
    </citation>
    <scope>NUCLEOTIDE SEQUENCE [LARGE SCALE GENOMIC DNA]</scope>
    <source>
        <strain evidence="1">DO16091913</strain>
        <tissue evidence="1">Muscle</tissue>
    </source>
</reference>
<protein>
    <submittedName>
        <fullName evidence="1">DNA helicase INO80</fullName>
    </submittedName>
</protein>
<gene>
    <name evidence="1" type="ORF">DR999_PMT01115</name>
</gene>
<evidence type="ECO:0000313" key="1">
    <source>
        <dbReference type="EMBL" id="TFK15351.1"/>
    </source>
</evidence>